<dbReference type="CDD" id="cd07814">
    <property type="entry name" value="SRPBCC_CalC_Aha1-like"/>
    <property type="match status" value="1"/>
</dbReference>
<comment type="similarity">
    <text evidence="1">Belongs to the AHA1 family.</text>
</comment>
<gene>
    <name evidence="4" type="ORF">ACFFIA_16280</name>
</gene>
<dbReference type="SMART" id="SM00637">
    <property type="entry name" value="CBD_II"/>
    <property type="match status" value="1"/>
</dbReference>
<name>A0ABV6M3D2_9ACTN</name>
<dbReference type="InterPro" id="IPR001919">
    <property type="entry name" value="CBD2"/>
</dbReference>
<evidence type="ECO:0000256" key="1">
    <source>
        <dbReference type="ARBA" id="ARBA00006817"/>
    </source>
</evidence>
<dbReference type="EMBL" id="JBHLUH010000027">
    <property type="protein sequence ID" value="MFC0529210.1"/>
    <property type="molecule type" value="Genomic_DNA"/>
</dbReference>
<evidence type="ECO:0000313" key="5">
    <source>
        <dbReference type="Proteomes" id="UP001589867"/>
    </source>
</evidence>
<dbReference type="InterPro" id="IPR013538">
    <property type="entry name" value="ASHA1/2-like_C"/>
</dbReference>
<keyword evidence="5" id="KW-1185">Reference proteome</keyword>
<dbReference type="InterPro" id="IPR023393">
    <property type="entry name" value="START-like_dom_sf"/>
</dbReference>
<sequence length="366" mass="37875">MTEIRIDVDFGHPPALVWRALTERRQLARWFIPGDLQPIQGSQFQLLPEALPGFDGPIAGQVLEVSAERRLVMRWKGEQLHARVTWELKPTADGCLLMVSQSGFLGVRGSARRQALVSTYDRLFGERLPAVLDGLAGKGDAVVPRPPRVAPPAPPPPDRRRQLLAIVATATLIGLVAALVANLPSETSVPAEAGASESGGRPSGFASATVGAVPTTAAGATTQSPPTPSRSATPSATATTPPAPSTPARTSPTTTEATAPEPAELAGRYRTLATNLLGYRGEVVVENAGGTASGDWAVTITVPVLALVSGVEGPRPKQSGTSWTFSGSGVPPGGSARVVFDVTLDTLLGNQRPLSCQVSGAACTGL</sequence>
<evidence type="ECO:0000256" key="2">
    <source>
        <dbReference type="SAM" id="MobiDB-lite"/>
    </source>
</evidence>
<proteinExistence type="inferred from homology"/>
<evidence type="ECO:0000313" key="4">
    <source>
        <dbReference type="EMBL" id="MFC0529210.1"/>
    </source>
</evidence>
<dbReference type="SUPFAM" id="SSF55961">
    <property type="entry name" value="Bet v1-like"/>
    <property type="match status" value="1"/>
</dbReference>
<accession>A0ABV6M3D2</accession>
<evidence type="ECO:0000259" key="3">
    <source>
        <dbReference type="SMART" id="SM00637"/>
    </source>
</evidence>
<dbReference type="Gene3D" id="2.60.40.290">
    <property type="match status" value="1"/>
</dbReference>
<dbReference type="InterPro" id="IPR012291">
    <property type="entry name" value="CBM2_carb-bd_dom_sf"/>
</dbReference>
<comment type="caution">
    <text evidence="4">The sequence shown here is derived from an EMBL/GenBank/DDBJ whole genome shotgun (WGS) entry which is preliminary data.</text>
</comment>
<feature type="region of interest" description="Disordered" evidence="2">
    <location>
        <begin position="137"/>
        <end position="159"/>
    </location>
</feature>
<organism evidence="4 5">
    <name type="scientific">Phytohabitans kaempferiae</name>
    <dbReference type="NCBI Taxonomy" id="1620943"/>
    <lineage>
        <taxon>Bacteria</taxon>
        <taxon>Bacillati</taxon>
        <taxon>Actinomycetota</taxon>
        <taxon>Actinomycetes</taxon>
        <taxon>Micromonosporales</taxon>
        <taxon>Micromonosporaceae</taxon>
    </lineage>
</organism>
<dbReference type="Pfam" id="PF08327">
    <property type="entry name" value="AHSA1"/>
    <property type="match status" value="1"/>
</dbReference>
<feature type="domain" description="CBM2" evidence="3">
    <location>
        <begin position="271"/>
        <end position="363"/>
    </location>
</feature>
<feature type="compositionally biased region" description="Low complexity" evidence="2">
    <location>
        <begin position="217"/>
        <end position="263"/>
    </location>
</feature>
<feature type="compositionally biased region" description="Pro residues" evidence="2">
    <location>
        <begin position="144"/>
        <end position="156"/>
    </location>
</feature>
<protein>
    <submittedName>
        <fullName evidence="4">SRPBCC domain-containing protein</fullName>
    </submittedName>
</protein>
<feature type="region of interest" description="Disordered" evidence="2">
    <location>
        <begin position="217"/>
        <end position="266"/>
    </location>
</feature>
<reference evidence="4 5" key="1">
    <citation type="submission" date="2024-09" db="EMBL/GenBank/DDBJ databases">
        <authorList>
            <person name="Sun Q."/>
            <person name="Mori K."/>
        </authorList>
    </citation>
    <scope>NUCLEOTIDE SEQUENCE [LARGE SCALE GENOMIC DNA]</scope>
    <source>
        <strain evidence="4 5">TBRC 3947</strain>
    </source>
</reference>
<dbReference type="RefSeq" id="WP_377251741.1">
    <property type="nucleotide sequence ID" value="NZ_JBHLUH010000027.1"/>
</dbReference>
<dbReference type="Proteomes" id="UP001589867">
    <property type="component" value="Unassembled WGS sequence"/>
</dbReference>
<dbReference type="Gene3D" id="3.30.530.20">
    <property type="match status" value="1"/>
</dbReference>